<dbReference type="PANTHER" id="PTHR43285:SF2">
    <property type="entry name" value="ANTHRANILATE PHOSPHORIBOSYLTRANSFERASE"/>
    <property type="match status" value="1"/>
</dbReference>
<evidence type="ECO:0000256" key="4">
    <source>
        <dbReference type="SAM" id="MobiDB-lite"/>
    </source>
</evidence>
<feature type="domain" description="Glycosyl transferase family 3 N-terminal" evidence="6">
    <location>
        <begin position="37"/>
        <end position="93"/>
    </location>
</feature>
<evidence type="ECO:0000256" key="1">
    <source>
        <dbReference type="ARBA" id="ARBA00022676"/>
    </source>
</evidence>
<dbReference type="InterPro" id="IPR036320">
    <property type="entry name" value="Glycosyl_Trfase_fam3_N_dom_sf"/>
</dbReference>
<dbReference type="OrthoDB" id="8455878at2"/>
<dbReference type="PANTHER" id="PTHR43285">
    <property type="entry name" value="ANTHRANILATE PHOSPHORIBOSYLTRANSFERASE"/>
    <property type="match status" value="1"/>
</dbReference>
<evidence type="ECO:0000313" key="8">
    <source>
        <dbReference type="Proteomes" id="UP000326202"/>
    </source>
</evidence>
<feature type="domain" description="Glycosyl transferase family 3" evidence="5">
    <location>
        <begin position="125"/>
        <end position="342"/>
    </location>
</feature>
<evidence type="ECO:0008006" key="9">
    <source>
        <dbReference type="Google" id="ProtNLM"/>
    </source>
</evidence>
<dbReference type="Pfam" id="PF00591">
    <property type="entry name" value="Glycos_transf_3"/>
    <property type="match status" value="1"/>
</dbReference>
<dbReference type="InterPro" id="IPR005940">
    <property type="entry name" value="Anthranilate_Pribosyl_Tfrase"/>
</dbReference>
<protein>
    <recommendedName>
        <fullName evidence="9">Glycosyl transferase</fullName>
    </recommendedName>
</protein>
<dbReference type="NCBIfam" id="NF006564">
    <property type="entry name" value="PRK09071.1"/>
    <property type="match status" value="1"/>
</dbReference>
<dbReference type="GO" id="GO:0000162">
    <property type="term" value="P:L-tryptophan biosynthetic process"/>
    <property type="evidence" value="ECO:0007669"/>
    <property type="project" value="UniProtKB-KW"/>
</dbReference>
<evidence type="ECO:0000259" key="6">
    <source>
        <dbReference type="Pfam" id="PF02885"/>
    </source>
</evidence>
<dbReference type="Proteomes" id="UP000326202">
    <property type="component" value="Chromosome"/>
</dbReference>
<keyword evidence="3" id="KW-0822">Tryptophan biosynthesis</keyword>
<dbReference type="SUPFAM" id="SSF47648">
    <property type="entry name" value="Nucleoside phosphorylase/phosphoribosyltransferase N-terminal domain"/>
    <property type="match status" value="1"/>
</dbReference>
<keyword evidence="1" id="KW-0328">Glycosyltransferase</keyword>
<proteinExistence type="predicted"/>
<gene>
    <name evidence="7" type="ORF">FRZ44_42940</name>
</gene>
<accession>A0A5J6MMW6</accession>
<keyword evidence="8" id="KW-1185">Reference proteome</keyword>
<dbReference type="GO" id="GO:0004048">
    <property type="term" value="F:anthranilate phosphoribosyltransferase activity"/>
    <property type="evidence" value="ECO:0007669"/>
    <property type="project" value="InterPro"/>
</dbReference>
<dbReference type="GO" id="GO:0005829">
    <property type="term" value="C:cytosol"/>
    <property type="evidence" value="ECO:0007669"/>
    <property type="project" value="TreeGrafter"/>
</dbReference>
<dbReference type="SUPFAM" id="SSF52418">
    <property type="entry name" value="Nucleoside phosphorylase/phosphoribosyltransferase catalytic domain"/>
    <property type="match status" value="1"/>
</dbReference>
<dbReference type="Gene3D" id="3.40.1030.10">
    <property type="entry name" value="Nucleoside phosphorylase/phosphoribosyltransferase catalytic domain"/>
    <property type="match status" value="1"/>
</dbReference>
<reference evidence="7 8" key="1">
    <citation type="submission" date="2019-08" db="EMBL/GenBank/DDBJ databases">
        <title>Hyperibacter terrae gen. nov., sp. nov. and Hyperibacter viscosus sp. nov., two new members in the family Rhodospirillaceae isolated from the rhizosphere of Hypericum perforatum.</title>
        <authorList>
            <person name="Noviana Z."/>
        </authorList>
    </citation>
    <scope>NUCLEOTIDE SEQUENCE [LARGE SCALE GENOMIC DNA]</scope>
    <source>
        <strain evidence="7 8">R5913</strain>
    </source>
</reference>
<evidence type="ECO:0000259" key="5">
    <source>
        <dbReference type="Pfam" id="PF00591"/>
    </source>
</evidence>
<feature type="compositionally biased region" description="Basic and acidic residues" evidence="4">
    <location>
        <begin position="1"/>
        <end position="15"/>
    </location>
</feature>
<evidence type="ECO:0000256" key="2">
    <source>
        <dbReference type="ARBA" id="ARBA00022679"/>
    </source>
</evidence>
<evidence type="ECO:0000256" key="3">
    <source>
        <dbReference type="ARBA" id="ARBA00022822"/>
    </source>
</evidence>
<keyword evidence="3" id="KW-0057">Aromatic amino acid biosynthesis</keyword>
<dbReference type="InterPro" id="IPR000312">
    <property type="entry name" value="Glycosyl_Trfase_fam3"/>
</dbReference>
<dbReference type="Pfam" id="PF02885">
    <property type="entry name" value="Glycos_trans_3N"/>
    <property type="match status" value="1"/>
</dbReference>
<organism evidence="7 8">
    <name type="scientific">Hypericibacter terrae</name>
    <dbReference type="NCBI Taxonomy" id="2602015"/>
    <lineage>
        <taxon>Bacteria</taxon>
        <taxon>Pseudomonadati</taxon>
        <taxon>Pseudomonadota</taxon>
        <taxon>Alphaproteobacteria</taxon>
        <taxon>Rhodospirillales</taxon>
        <taxon>Dongiaceae</taxon>
        <taxon>Hypericibacter</taxon>
    </lineage>
</organism>
<dbReference type="AlphaFoldDB" id="A0A5J6MMW6"/>
<sequence length="353" mass="38619">MVDDDRHGDNKRGDGDSGDESLAADSLHPFAKFLRLVGRGPTLSRSLILEEAEEAMTAILAGSAEPMQIGALFLLLRYRKETPEELAGFVRAAQRWWKLPDEPAAEIDWPSYADRHKQLPYFILSALLLAEEGVRIAMHGLAGVGDATTPRVLQALGVEASSSVEDATRRIQRERFAYLPVERFCPPLLRLFAMRLVLGLRTPANSFCRELNPLAAPAQLQGVFHPTYIVTHQEAARFLKQPKAAIFKGGGGEAQINPEKPCRVGLVEGETLTEETWPPLLAGERHGWRDEPMNPRAALALWRGEAAPAGPTAAVIGTVAIALKLTGRAPTQEAALDQARAMWKGRAKGKYGR</sequence>
<keyword evidence="3" id="KW-0028">Amino-acid biosynthesis</keyword>
<dbReference type="EMBL" id="CP042906">
    <property type="protein sequence ID" value="QEX18982.1"/>
    <property type="molecule type" value="Genomic_DNA"/>
</dbReference>
<dbReference type="InterPro" id="IPR017459">
    <property type="entry name" value="Glycosyl_Trfase_fam3_N_dom"/>
</dbReference>
<dbReference type="Gene3D" id="1.20.970.10">
    <property type="entry name" value="Transferase, Pyrimidine Nucleoside Phosphorylase, Chain C"/>
    <property type="match status" value="1"/>
</dbReference>
<name>A0A5J6MMW6_9PROT</name>
<evidence type="ECO:0000313" key="7">
    <source>
        <dbReference type="EMBL" id="QEX18982.1"/>
    </source>
</evidence>
<dbReference type="KEGG" id="htq:FRZ44_42940"/>
<dbReference type="RefSeq" id="WP_151179087.1">
    <property type="nucleotide sequence ID" value="NZ_CP042906.1"/>
</dbReference>
<dbReference type="InterPro" id="IPR035902">
    <property type="entry name" value="Nuc_phospho_transferase"/>
</dbReference>
<keyword evidence="2" id="KW-0808">Transferase</keyword>
<feature type="region of interest" description="Disordered" evidence="4">
    <location>
        <begin position="1"/>
        <end position="22"/>
    </location>
</feature>